<evidence type="ECO:0000313" key="2">
    <source>
        <dbReference type="EMBL" id="QJX00907.1"/>
    </source>
</evidence>
<name>A0A6M5Z527_9BACT</name>
<dbReference type="InterPro" id="IPR036515">
    <property type="entry name" value="Transposase_17_sf"/>
</dbReference>
<reference evidence="3" key="1">
    <citation type="submission" date="2020-05" db="EMBL/GenBank/DDBJ databases">
        <title>Frigoriglobus tundricola gen. nov., sp. nov., a psychrotolerant cellulolytic planctomycete of the family Gemmataceae with two divergent copies of 16S rRNA gene.</title>
        <authorList>
            <person name="Kulichevskaya I.S."/>
            <person name="Ivanova A.A."/>
            <person name="Naumoff D.G."/>
            <person name="Beletsky A.V."/>
            <person name="Rijpstra W.I.C."/>
            <person name="Sinninghe Damste J.S."/>
            <person name="Mardanov A.V."/>
            <person name="Ravin N.V."/>
            <person name="Dedysh S.N."/>
        </authorList>
    </citation>
    <scope>NUCLEOTIDE SEQUENCE [LARGE SCALE GENOMIC DNA]</scope>
    <source>
        <strain evidence="3">PL17</strain>
    </source>
</reference>
<dbReference type="SMART" id="SM01321">
    <property type="entry name" value="Y1_Tnp"/>
    <property type="match status" value="1"/>
</dbReference>
<organism evidence="2 3">
    <name type="scientific">Frigoriglobus tundricola</name>
    <dbReference type="NCBI Taxonomy" id="2774151"/>
    <lineage>
        <taxon>Bacteria</taxon>
        <taxon>Pseudomonadati</taxon>
        <taxon>Planctomycetota</taxon>
        <taxon>Planctomycetia</taxon>
        <taxon>Gemmatales</taxon>
        <taxon>Gemmataceae</taxon>
        <taxon>Frigoriglobus</taxon>
    </lineage>
</organism>
<dbReference type="Proteomes" id="UP000503447">
    <property type="component" value="Chromosome"/>
</dbReference>
<dbReference type="PANTHER" id="PTHR33360">
    <property type="entry name" value="TRANSPOSASE FOR INSERTION SEQUENCE ELEMENT IS200"/>
    <property type="match status" value="1"/>
</dbReference>
<dbReference type="SUPFAM" id="SSF143422">
    <property type="entry name" value="Transposase IS200-like"/>
    <property type="match status" value="1"/>
</dbReference>
<proteinExistence type="predicted"/>
<sequence>MPQSFASLYYHLVFSTKNREPTISPEIAPRLYDYIGALVRSEGGMVLAVGGIADHVHLLVRLRQDRSLSDVLRVVKANSSKWMHETFPDVRPVWWQAGSGRFSVSRCRIEKVTAYFAKQEDHHRSQTFQDEFRSLLVEDGIEFNEKYL</sequence>
<feature type="domain" description="Transposase IS200-like" evidence="1">
    <location>
        <begin position="5"/>
        <end position="119"/>
    </location>
</feature>
<dbReference type="GO" id="GO:0006313">
    <property type="term" value="P:DNA transposition"/>
    <property type="evidence" value="ECO:0007669"/>
    <property type="project" value="InterPro"/>
</dbReference>
<dbReference type="EMBL" id="CP053452">
    <property type="protein sequence ID" value="QJX00907.1"/>
    <property type="molecule type" value="Genomic_DNA"/>
</dbReference>
<dbReference type="Gene3D" id="3.30.70.1290">
    <property type="entry name" value="Transposase IS200-like"/>
    <property type="match status" value="1"/>
</dbReference>
<dbReference type="AlphaFoldDB" id="A0A6M5Z527"/>
<dbReference type="GO" id="GO:0004803">
    <property type="term" value="F:transposase activity"/>
    <property type="evidence" value="ECO:0007669"/>
    <property type="project" value="InterPro"/>
</dbReference>
<dbReference type="KEGG" id="ftj:FTUN_8545"/>
<gene>
    <name evidence="2" type="ORF">FTUN_8545</name>
</gene>
<dbReference type="NCBIfam" id="NF033573">
    <property type="entry name" value="transpos_IS200"/>
    <property type="match status" value="1"/>
</dbReference>
<dbReference type="PANTHER" id="PTHR33360:SF2">
    <property type="entry name" value="TRANSPOSASE FOR INSERTION SEQUENCE ELEMENT IS200"/>
    <property type="match status" value="1"/>
</dbReference>
<evidence type="ECO:0000259" key="1">
    <source>
        <dbReference type="SMART" id="SM01321"/>
    </source>
</evidence>
<dbReference type="InterPro" id="IPR002686">
    <property type="entry name" value="Transposase_17"/>
</dbReference>
<dbReference type="Pfam" id="PF01797">
    <property type="entry name" value="Y1_Tnp"/>
    <property type="match status" value="1"/>
</dbReference>
<dbReference type="RefSeq" id="WP_171475560.1">
    <property type="nucleotide sequence ID" value="NZ_CP053452.2"/>
</dbReference>
<accession>A0A6M5Z527</accession>
<keyword evidence="3" id="KW-1185">Reference proteome</keyword>
<dbReference type="GO" id="GO:0003677">
    <property type="term" value="F:DNA binding"/>
    <property type="evidence" value="ECO:0007669"/>
    <property type="project" value="InterPro"/>
</dbReference>
<protein>
    <submittedName>
        <fullName evidence="2">Transposase</fullName>
    </submittedName>
</protein>
<evidence type="ECO:0000313" key="3">
    <source>
        <dbReference type="Proteomes" id="UP000503447"/>
    </source>
</evidence>